<gene>
    <name evidence="3" type="ORF">g.50340</name>
</gene>
<feature type="chain" id="PRO_5008587253" evidence="2">
    <location>
        <begin position="22"/>
        <end position="106"/>
    </location>
</feature>
<protein>
    <submittedName>
        <fullName evidence="3">Uncharacterized protein</fullName>
    </submittedName>
</protein>
<dbReference type="EMBL" id="GEBQ01019071">
    <property type="protein sequence ID" value="JAT20906.1"/>
    <property type="molecule type" value="Transcribed_RNA"/>
</dbReference>
<proteinExistence type="predicted"/>
<keyword evidence="2" id="KW-0732">Signal</keyword>
<evidence type="ECO:0000256" key="2">
    <source>
        <dbReference type="SAM" id="SignalP"/>
    </source>
</evidence>
<evidence type="ECO:0000313" key="3">
    <source>
        <dbReference type="EMBL" id="JAT20906.1"/>
    </source>
</evidence>
<keyword evidence="1" id="KW-0472">Membrane</keyword>
<dbReference type="AlphaFoldDB" id="A0A1B6LB65"/>
<keyword evidence="1" id="KW-1133">Transmembrane helix</keyword>
<sequence>ALMSNGKFVILALFFRWSVIRETSQPLYNRLFKPDLDLAMNVGNTETTRPQYDVHNVLGLCARTIPQQELNEEAALPTRLMRTEHQVHTKMYILYSFLCIVIFVFY</sequence>
<accession>A0A1B6LB65</accession>
<evidence type="ECO:0000256" key="1">
    <source>
        <dbReference type="SAM" id="Phobius"/>
    </source>
</evidence>
<name>A0A1B6LB65_9HEMI</name>
<feature type="signal peptide" evidence="2">
    <location>
        <begin position="1"/>
        <end position="21"/>
    </location>
</feature>
<reference evidence="3" key="1">
    <citation type="submission" date="2015-11" db="EMBL/GenBank/DDBJ databases">
        <title>De novo transcriptome assembly of four potential Pierce s Disease insect vectors from Arizona vineyards.</title>
        <authorList>
            <person name="Tassone E.E."/>
        </authorList>
    </citation>
    <scope>NUCLEOTIDE SEQUENCE</scope>
</reference>
<feature type="transmembrane region" description="Helical" evidence="1">
    <location>
        <begin position="87"/>
        <end position="105"/>
    </location>
</feature>
<organism evidence="3">
    <name type="scientific">Graphocephala atropunctata</name>
    <dbReference type="NCBI Taxonomy" id="36148"/>
    <lineage>
        <taxon>Eukaryota</taxon>
        <taxon>Metazoa</taxon>
        <taxon>Ecdysozoa</taxon>
        <taxon>Arthropoda</taxon>
        <taxon>Hexapoda</taxon>
        <taxon>Insecta</taxon>
        <taxon>Pterygota</taxon>
        <taxon>Neoptera</taxon>
        <taxon>Paraneoptera</taxon>
        <taxon>Hemiptera</taxon>
        <taxon>Auchenorrhyncha</taxon>
        <taxon>Membracoidea</taxon>
        <taxon>Cicadellidae</taxon>
        <taxon>Cicadellinae</taxon>
        <taxon>Cicadellini</taxon>
        <taxon>Graphocephala</taxon>
    </lineage>
</organism>
<feature type="non-terminal residue" evidence="3">
    <location>
        <position position="1"/>
    </location>
</feature>
<keyword evidence="1" id="KW-0812">Transmembrane</keyword>